<dbReference type="PATRIC" id="fig|797209.4.peg.4085"/>
<dbReference type="EMBL" id="AEMG01000029">
    <property type="protein sequence ID" value="EFW90080.1"/>
    <property type="molecule type" value="Genomic_DNA"/>
</dbReference>
<dbReference type="Proteomes" id="UP000184203">
    <property type="component" value="Unassembled WGS sequence"/>
</dbReference>
<gene>
    <name evidence="3" type="ORF">SAMN05444342_2843</name>
    <name evidence="2" type="ORF">ZOD2009_20842</name>
</gene>
<keyword evidence="5" id="KW-1185">Reference proteome</keyword>
<feature type="transmembrane region" description="Helical" evidence="1">
    <location>
        <begin position="25"/>
        <end position="53"/>
    </location>
</feature>
<dbReference type="eggNOG" id="arCOG10192">
    <property type="taxonomic scope" value="Archaea"/>
</dbReference>
<reference evidence="2 4" key="1">
    <citation type="journal article" date="2014" name="ISME J.">
        <title>Trehalose/2-sulfotrehalose biosynthesis and glycine-betaine uptake are widely spread mechanisms for osmoadaptation in the Halobacteriales.</title>
        <authorList>
            <person name="Youssef N.H."/>
            <person name="Savage-Ashlock K.N."/>
            <person name="McCully A.L."/>
            <person name="Luedtke B."/>
            <person name="Shaw E.I."/>
            <person name="Hoff W.D."/>
            <person name="Elshahed M.S."/>
        </authorList>
    </citation>
    <scope>NUCLEOTIDE SEQUENCE [LARGE SCALE GENOMIC DNA]</scope>
    <source>
        <strain evidence="2 4">DX253</strain>
    </source>
</reference>
<evidence type="ECO:0000313" key="4">
    <source>
        <dbReference type="Proteomes" id="UP000003751"/>
    </source>
</evidence>
<dbReference type="AlphaFoldDB" id="E7QZF9"/>
<sequence length="64" mass="6791">MKLTAAGALILVAMSIPIALELRTFFGFFSIEVPIVVVAIVEALFVLAVLAVYDGGKRSSRASH</sequence>
<keyword evidence="1" id="KW-1133">Transmembrane helix</keyword>
<name>E7QZF9_HALPU</name>
<evidence type="ECO:0000313" key="2">
    <source>
        <dbReference type="EMBL" id="EFW90080.1"/>
    </source>
</evidence>
<reference evidence="5" key="3">
    <citation type="submission" date="2016-11" db="EMBL/GenBank/DDBJ databases">
        <authorList>
            <person name="Varghese N."/>
            <person name="Submissions S."/>
        </authorList>
    </citation>
    <scope>NUCLEOTIDE SEQUENCE [LARGE SCALE GENOMIC DNA]</scope>
    <source>
        <strain evidence="5">DX253</strain>
    </source>
</reference>
<dbReference type="EMBL" id="FRAN01000004">
    <property type="protein sequence ID" value="SHL04694.1"/>
    <property type="molecule type" value="Genomic_DNA"/>
</dbReference>
<dbReference type="OrthoDB" id="270880at2157"/>
<keyword evidence="1" id="KW-0472">Membrane</keyword>
<reference evidence="3" key="2">
    <citation type="submission" date="2016-11" db="EMBL/GenBank/DDBJ databases">
        <authorList>
            <person name="Jaros S."/>
            <person name="Januszkiewicz K."/>
            <person name="Wedrychowicz H."/>
        </authorList>
    </citation>
    <scope>NUCLEOTIDE SEQUENCE [LARGE SCALE GENOMIC DNA]</scope>
    <source>
        <strain evidence="3">DX253</strain>
    </source>
</reference>
<keyword evidence="1" id="KW-0812">Transmembrane</keyword>
<organism evidence="2 4">
    <name type="scientific">Haladaptatus paucihalophilus DX253</name>
    <dbReference type="NCBI Taxonomy" id="797209"/>
    <lineage>
        <taxon>Archaea</taxon>
        <taxon>Methanobacteriati</taxon>
        <taxon>Methanobacteriota</taxon>
        <taxon>Stenosarchaea group</taxon>
        <taxon>Halobacteria</taxon>
        <taxon>Halobacteriales</taxon>
        <taxon>Haladaptataceae</taxon>
        <taxon>Haladaptatus</taxon>
    </lineage>
</organism>
<protein>
    <recommendedName>
        <fullName evidence="6">CbaC protein</fullName>
    </recommendedName>
</protein>
<evidence type="ECO:0000313" key="5">
    <source>
        <dbReference type="Proteomes" id="UP000184203"/>
    </source>
</evidence>
<evidence type="ECO:0000256" key="1">
    <source>
        <dbReference type="SAM" id="Phobius"/>
    </source>
</evidence>
<accession>E7QZF9</accession>
<evidence type="ECO:0008006" key="6">
    <source>
        <dbReference type="Google" id="ProtNLM"/>
    </source>
</evidence>
<dbReference type="RefSeq" id="WP_007983171.1">
    <property type="nucleotide sequence ID" value="NZ_AEMG01000029.1"/>
</dbReference>
<proteinExistence type="predicted"/>
<dbReference type="STRING" id="797209.GCA_000376445_03208"/>
<dbReference type="Proteomes" id="UP000003751">
    <property type="component" value="Unassembled WGS sequence"/>
</dbReference>
<evidence type="ECO:0000313" key="3">
    <source>
        <dbReference type="EMBL" id="SHL04694.1"/>
    </source>
</evidence>